<name>A0A7S1ULC3_9STRA</name>
<protein>
    <recommendedName>
        <fullName evidence="3">Pentacotripeptide-repeat region of PRORP domain-containing protein</fullName>
    </recommendedName>
</protein>
<sequence length="327" mass="36854">MHDEKGYDTKPDVASFNIVITAISRSGRDDAPMQAERVVQMMQERENTKPDTITFNAVLNAWSQSSKKSAPARAQHILEFLIKHPKLEPDIVTFSTTMNAWARSKDAEKVQKTKELLDRLLTMYEEGDRPKSLKPTSVPFNTLINACGFPNPNATEEERKHFLQIAASTYGRLRNYKGARPDTVTYGNMLKCIGKLLPMGDTRIKLARQIFDQCVSDGLVGYLVWDEMTQTVPFDALEPILPVPLLEGLEVGEDIDHSRLPRRWRNNVPLKQDRIKKEQKMLVLKKELGAKEKPRGMRKGRIKRIGLQYTAHGENSWGAGGGGSGIP</sequence>
<keyword evidence="1" id="KW-0677">Repeat</keyword>
<dbReference type="PANTHER" id="PTHR47942:SF63">
    <property type="entry name" value="PENTATRICOPEPTIDE REPEAT-CONTAINING PROTEIN"/>
    <property type="match status" value="1"/>
</dbReference>
<accession>A0A7S1ULC3</accession>
<reference evidence="2" key="1">
    <citation type="submission" date="2021-01" db="EMBL/GenBank/DDBJ databases">
        <authorList>
            <person name="Corre E."/>
            <person name="Pelletier E."/>
            <person name="Niang G."/>
            <person name="Scheremetjew M."/>
            <person name="Finn R."/>
            <person name="Kale V."/>
            <person name="Holt S."/>
            <person name="Cochrane G."/>
            <person name="Meng A."/>
            <person name="Brown T."/>
            <person name="Cohen L."/>
        </authorList>
    </citation>
    <scope>NUCLEOTIDE SEQUENCE</scope>
    <source>
        <strain evidence="2">CCMP 410</strain>
    </source>
</reference>
<organism evidence="2">
    <name type="scientific">Grammatophora oceanica</name>
    <dbReference type="NCBI Taxonomy" id="210454"/>
    <lineage>
        <taxon>Eukaryota</taxon>
        <taxon>Sar</taxon>
        <taxon>Stramenopiles</taxon>
        <taxon>Ochrophyta</taxon>
        <taxon>Bacillariophyta</taxon>
        <taxon>Fragilariophyceae</taxon>
        <taxon>Fragilariophycidae</taxon>
        <taxon>Rhabdonematales</taxon>
        <taxon>Grammatophoraceae</taxon>
        <taxon>Grammatophora</taxon>
    </lineage>
</organism>
<evidence type="ECO:0008006" key="3">
    <source>
        <dbReference type="Google" id="ProtNLM"/>
    </source>
</evidence>
<dbReference type="Pfam" id="PF13812">
    <property type="entry name" value="PPR_3"/>
    <property type="match status" value="1"/>
</dbReference>
<dbReference type="EMBL" id="HBGK01000300">
    <property type="protein sequence ID" value="CAD9271238.1"/>
    <property type="molecule type" value="Transcribed_RNA"/>
</dbReference>
<gene>
    <name evidence="2" type="ORF">GOCE00092_LOCUS143</name>
</gene>
<evidence type="ECO:0000313" key="2">
    <source>
        <dbReference type="EMBL" id="CAD9271238.1"/>
    </source>
</evidence>
<dbReference type="PANTHER" id="PTHR47942">
    <property type="entry name" value="TETRATRICOPEPTIDE REPEAT (TPR)-LIKE SUPERFAMILY PROTEIN-RELATED"/>
    <property type="match status" value="1"/>
</dbReference>
<evidence type="ECO:0000256" key="1">
    <source>
        <dbReference type="ARBA" id="ARBA00022737"/>
    </source>
</evidence>
<dbReference type="InterPro" id="IPR002885">
    <property type="entry name" value="PPR_rpt"/>
</dbReference>
<dbReference type="InterPro" id="IPR011990">
    <property type="entry name" value="TPR-like_helical_dom_sf"/>
</dbReference>
<dbReference type="InterPro" id="IPR051222">
    <property type="entry name" value="PPR/CCM1_RNA-binding"/>
</dbReference>
<proteinExistence type="predicted"/>
<dbReference type="AlphaFoldDB" id="A0A7S1ULC3"/>
<dbReference type="Gene3D" id="1.25.40.10">
    <property type="entry name" value="Tetratricopeptide repeat domain"/>
    <property type="match status" value="2"/>
</dbReference>